<proteinExistence type="predicted"/>
<feature type="region of interest" description="Disordered" evidence="1">
    <location>
        <begin position="178"/>
        <end position="215"/>
    </location>
</feature>
<protein>
    <submittedName>
        <fullName evidence="2">Uncharacterized protein</fullName>
    </submittedName>
</protein>
<dbReference type="Proteomes" id="UP000000991">
    <property type="component" value="Segment"/>
</dbReference>
<dbReference type="EMBL" id="AY939844">
    <property type="protein sequence ID" value="AAX44582.1"/>
    <property type="molecule type" value="Genomic_DNA"/>
</dbReference>
<accession>Q58MF0</accession>
<evidence type="ECO:0000313" key="5">
    <source>
        <dbReference type="Proteomes" id="UP000013923"/>
    </source>
</evidence>
<organism evidence="2 4">
    <name type="scientific">Prochlorococcus phage P-SSM2</name>
    <dbReference type="NCBI Taxonomy" id="268746"/>
    <lineage>
        <taxon>Viruses</taxon>
        <taxon>Duplodnaviria</taxon>
        <taxon>Heunggongvirae</taxon>
        <taxon>Uroviricota</taxon>
        <taxon>Caudoviricetes</taxon>
        <taxon>Pantevenvirales</taxon>
        <taxon>Kyanoviridae</taxon>
        <taxon>Salacisavirus</taxon>
        <taxon>Salacisavirus pssm2</taxon>
    </lineage>
</organism>
<dbReference type="Proteomes" id="UP000013923">
    <property type="component" value="Genome"/>
</dbReference>
<dbReference type="RefSeq" id="YP_214436.1">
    <property type="nucleotide sequence ID" value="NC_006883.2"/>
</dbReference>
<dbReference type="EMBL" id="GU071092">
    <property type="protein sequence ID" value="ACY76085.1"/>
    <property type="molecule type" value="Genomic_DNA"/>
</dbReference>
<organismHost>
    <name type="scientific">Prochlorococcus</name>
    <dbReference type="NCBI Taxonomy" id="1218"/>
</organismHost>
<dbReference type="KEGG" id="vg:3294277"/>
<keyword evidence="4" id="KW-1185">Reference proteome</keyword>
<evidence type="ECO:0000313" key="4">
    <source>
        <dbReference type="Proteomes" id="UP000000991"/>
    </source>
</evidence>
<feature type="region of interest" description="Disordered" evidence="1">
    <location>
        <begin position="46"/>
        <end position="124"/>
    </location>
</feature>
<feature type="compositionally biased region" description="Basic residues" evidence="1">
    <location>
        <begin position="191"/>
        <end position="202"/>
    </location>
</feature>
<evidence type="ECO:0000256" key="1">
    <source>
        <dbReference type="SAM" id="MobiDB-lite"/>
    </source>
</evidence>
<evidence type="ECO:0000313" key="2">
    <source>
        <dbReference type="EMBL" id="AAX44582.1"/>
    </source>
</evidence>
<reference evidence="2 4" key="1">
    <citation type="journal article" date="2005" name="PLoS Biol.">
        <title>Three Prochlorococcus cyanophage genomes: signature features and ecological interpretations.</title>
        <authorList>
            <person name="Sullivan M.B."/>
            <person name="Coleman M.L."/>
            <person name="Weigele P."/>
            <person name="Rohwer F."/>
            <person name="Chisholm S.W."/>
        </authorList>
    </citation>
    <scope>NUCLEOTIDE SEQUENCE</scope>
</reference>
<reference evidence="2 4" key="3">
    <citation type="journal article" date="2010" name="Environ. Microbiol.">
        <title>Genomic analysis of oceanic cyanobacterial myoviruses compared with T4-like myoviruses from diverse hosts and environments.</title>
        <authorList>
            <person name="Sullivan M.B."/>
            <person name="Huang K.H."/>
            <person name="Ignacio-Espinoza J.C."/>
            <person name="Berlin A.M."/>
            <person name="Kelly L."/>
            <person name="Weigele P.R."/>
            <person name="DeFrancesco A.S."/>
            <person name="Kern S.E."/>
            <person name="Thompson L.R."/>
            <person name="Young S."/>
            <person name="Yandava C."/>
            <person name="Fu R."/>
            <person name="Krastins B."/>
            <person name="Chase M."/>
            <person name="Sarracino D."/>
            <person name="Osburne M.S."/>
            <person name="Henn M.R."/>
            <person name="Chisholm S.W."/>
        </authorList>
    </citation>
    <scope>NUCLEOTIDE SEQUENCE [LARGE SCALE GENOMIC DNA]</scope>
</reference>
<dbReference type="GeneID" id="3294277"/>
<feature type="compositionally biased region" description="Polar residues" evidence="1">
    <location>
        <begin position="113"/>
        <end position="124"/>
    </location>
</feature>
<name>Q58MF0_BPPRM</name>
<gene>
    <name evidence="3" type="ORF">PCMG_00209</name>
    <name evidence="2" type="ORF">PSSM2_205</name>
</gene>
<sequence>MKTFKQFQEAALAIPAAGFISKFLPAAAATIGAAGTIMQIKDRAGGNRKKIKGRIGGQSPEVKQNHMTPRQRRTMEAQGLIPKQDPLKNNQGPGLKPGSGTKPGGKWDKLPKGQSSNWSKGNNLTGIANEVQKNQNKIKLKDFIKKKYGNKDQLTGGTLPEEMMGAGAIANNVGDGKIAGTVEAGDDPPVKKKKKSKKKKRYVYGGKGSRKMWLT</sequence>
<evidence type="ECO:0000313" key="3">
    <source>
        <dbReference type="EMBL" id="ACY76085.1"/>
    </source>
</evidence>
<reference evidence="3 5" key="2">
    <citation type="submission" date="2009-10" db="EMBL/GenBank/DDBJ databases">
        <title>The Genome Sequence of Prochlorococcus phage P-SSM2.</title>
        <authorList>
            <consortium name="The Broad Institute Genome Sequencing Platform"/>
            <person name="Henn M.R."/>
            <person name="Sullivan M.S."/>
            <person name="Osburne M.S."/>
            <person name="Levin J."/>
            <person name="Malboeuf C."/>
            <person name="Casali M."/>
            <person name="Russ C."/>
            <person name="Lennon N."/>
            <person name="Chapman S.B."/>
            <person name="Erlich R."/>
            <person name="Young S.K."/>
            <person name="Koehrsen M."/>
            <person name="Yandava C."/>
            <person name="Zeng Q."/>
            <person name="Alvarado L."/>
            <person name="Anderson S."/>
            <person name="Berlin A."/>
            <person name="Borenstein D."/>
            <person name="Chen Z."/>
            <person name="Engels R."/>
            <person name="Freedman E."/>
            <person name="Gellesch M."/>
            <person name="Goldberg J."/>
            <person name="Green L."/>
            <person name="Griggs A."/>
            <person name="Gujja S."/>
            <person name="Heilman E.R."/>
            <person name="Heiman D."/>
            <person name="Hepburn T."/>
            <person name="Howarth C."/>
            <person name="Jen D."/>
            <person name="Larson L."/>
            <person name="Lewis B."/>
            <person name="Mehta T."/>
            <person name="Park D."/>
            <person name="Pearson M."/>
            <person name="Richards J."/>
            <person name="Rizzolo K."/>
            <person name="Roberts A."/>
            <person name="Ryan E."/>
            <person name="Saif S."/>
            <person name="Shea T."/>
            <person name="Shenoy N."/>
            <person name="Sisk P."/>
            <person name="Stolte C."/>
            <person name="Sykes S."/>
            <person name="Walk T."/>
            <person name="White J."/>
            <person name="Yu Q."/>
            <person name="Coleman M.L."/>
            <person name="Huang K.H."/>
            <person name="Weigele P.R."/>
            <person name="DeFrancesco A.S."/>
            <person name="Kern S.E."/>
            <person name="Thompson L.R."/>
            <person name="Fu R."/>
            <person name="Hombeck B."/>
            <person name="Chisholm S.W."/>
            <person name="Haas B."/>
            <person name="Nusbaum C."/>
            <person name="Birren B."/>
        </authorList>
    </citation>
    <scope>NUCLEOTIDE SEQUENCE [LARGE SCALE GENOMIC DNA]</scope>
    <source>
        <strain evidence="3">P-SSM2</strain>
    </source>
</reference>